<accession>A0A804L6Y5</accession>
<dbReference type="Gramene" id="Ma11_t12000.1">
    <property type="protein sequence ID" value="Ma11_p12000.1"/>
    <property type="gene ID" value="Ma11_g12000"/>
</dbReference>
<dbReference type="AlphaFoldDB" id="A0A804L6Y5"/>
<evidence type="ECO:0000313" key="2">
    <source>
        <dbReference type="Proteomes" id="UP000012960"/>
    </source>
</evidence>
<reference evidence="1" key="1">
    <citation type="submission" date="2021-05" db="UniProtKB">
        <authorList>
            <consortium name="EnsemblPlants"/>
        </authorList>
    </citation>
    <scope>IDENTIFICATION</scope>
    <source>
        <strain evidence="1">subsp. malaccensis</strain>
    </source>
</reference>
<sequence length="40" mass="4364">MHQEKVEGGNSRSSTVVEVAGLSLPLGKKFSMTWKMGINE</sequence>
<proteinExistence type="predicted"/>
<protein>
    <submittedName>
        <fullName evidence="1">Uncharacterized protein</fullName>
    </submittedName>
</protein>
<keyword evidence="2" id="KW-1185">Reference proteome</keyword>
<organism evidence="1 2">
    <name type="scientific">Musa acuminata subsp. malaccensis</name>
    <name type="common">Wild banana</name>
    <name type="synonym">Musa malaccensis</name>
    <dbReference type="NCBI Taxonomy" id="214687"/>
    <lineage>
        <taxon>Eukaryota</taxon>
        <taxon>Viridiplantae</taxon>
        <taxon>Streptophyta</taxon>
        <taxon>Embryophyta</taxon>
        <taxon>Tracheophyta</taxon>
        <taxon>Spermatophyta</taxon>
        <taxon>Magnoliopsida</taxon>
        <taxon>Liliopsida</taxon>
        <taxon>Zingiberales</taxon>
        <taxon>Musaceae</taxon>
        <taxon>Musa</taxon>
    </lineage>
</organism>
<name>A0A804L6Y5_MUSAM</name>
<dbReference type="Proteomes" id="UP000012960">
    <property type="component" value="Unplaced"/>
</dbReference>
<evidence type="ECO:0000313" key="1">
    <source>
        <dbReference type="EnsemblPlants" id="Ma11_p12000.1"/>
    </source>
</evidence>
<dbReference type="EnsemblPlants" id="Ma11_t12000.1">
    <property type="protein sequence ID" value="Ma11_p12000.1"/>
    <property type="gene ID" value="Ma11_g12000"/>
</dbReference>
<dbReference type="InParanoid" id="A0A804L6Y5"/>